<dbReference type="GO" id="GO:0005737">
    <property type="term" value="C:cytoplasm"/>
    <property type="evidence" value="ECO:0007669"/>
    <property type="project" value="InterPro"/>
</dbReference>
<dbReference type="PROSITE" id="PS50110">
    <property type="entry name" value="RESPONSE_REGULATORY"/>
    <property type="match status" value="1"/>
</dbReference>
<organism evidence="10">
    <name type="scientific">Ectopseudomonas oleovorans</name>
    <name type="common">Pseudomonas oleovorans</name>
    <dbReference type="NCBI Taxonomy" id="301"/>
    <lineage>
        <taxon>Bacteria</taxon>
        <taxon>Pseudomonadati</taxon>
        <taxon>Pseudomonadota</taxon>
        <taxon>Gammaproteobacteria</taxon>
        <taxon>Pseudomonadales</taxon>
        <taxon>Pseudomonadaceae</taxon>
        <taxon>Ectopseudomonas</taxon>
    </lineage>
</organism>
<dbReference type="AlphaFoldDB" id="A0A1V0LZU3"/>
<dbReference type="GO" id="GO:0006935">
    <property type="term" value="P:chemotaxis"/>
    <property type="evidence" value="ECO:0007669"/>
    <property type="project" value="UniProtKB-UniRule"/>
</dbReference>
<dbReference type="PANTHER" id="PTHR42872">
    <property type="entry name" value="PROTEIN-GLUTAMATE METHYLESTERASE/PROTEIN-GLUTAMINE GLUTAMINASE"/>
    <property type="match status" value="1"/>
</dbReference>
<keyword evidence="3 6" id="KW-0378">Hydrolase</keyword>
<evidence type="ECO:0000256" key="2">
    <source>
        <dbReference type="ARBA" id="ARBA00022500"/>
    </source>
</evidence>
<keyword evidence="1" id="KW-0963">Cytoplasm</keyword>
<feature type="active site" evidence="6">
    <location>
        <position position="194"/>
    </location>
</feature>
<dbReference type="Gene3D" id="3.40.50.180">
    <property type="entry name" value="Methylesterase CheB, C-terminal domain"/>
    <property type="match status" value="1"/>
</dbReference>
<dbReference type="CDD" id="cd17541">
    <property type="entry name" value="REC_CheB-like"/>
    <property type="match status" value="1"/>
</dbReference>
<dbReference type="CDD" id="cd16432">
    <property type="entry name" value="CheB_Rec"/>
    <property type="match status" value="1"/>
</dbReference>
<protein>
    <recommendedName>
        <fullName evidence="4">protein-glutamate methylesterase</fullName>
        <ecNumber evidence="4">3.1.1.61</ecNumber>
    </recommendedName>
</protein>
<evidence type="ECO:0000256" key="1">
    <source>
        <dbReference type="ARBA" id="ARBA00022490"/>
    </source>
</evidence>
<name>A0A1V0LZU3_ECTOL</name>
<dbReference type="InterPro" id="IPR001789">
    <property type="entry name" value="Sig_transdc_resp-reg_receiver"/>
</dbReference>
<evidence type="ECO:0000259" key="9">
    <source>
        <dbReference type="PROSITE" id="PS50122"/>
    </source>
</evidence>
<dbReference type="InterPro" id="IPR000673">
    <property type="entry name" value="Sig_transdc_resp-reg_Me-estase"/>
</dbReference>
<dbReference type="Pfam" id="PF01339">
    <property type="entry name" value="CheB_methylest"/>
    <property type="match status" value="1"/>
</dbReference>
<keyword evidence="2 6" id="KW-0145">Chemotaxis</keyword>
<dbReference type="EMBL" id="KX858709">
    <property type="protein sequence ID" value="ARD68204.1"/>
    <property type="molecule type" value="Genomic_DNA"/>
</dbReference>
<dbReference type="GO" id="GO:0000156">
    <property type="term" value="F:phosphorelay response regulator activity"/>
    <property type="evidence" value="ECO:0007669"/>
    <property type="project" value="InterPro"/>
</dbReference>
<dbReference type="InterPro" id="IPR035909">
    <property type="entry name" value="CheB_C"/>
</dbReference>
<dbReference type="Gene3D" id="3.40.50.2300">
    <property type="match status" value="1"/>
</dbReference>
<dbReference type="PANTHER" id="PTHR42872:SF6">
    <property type="entry name" value="PROTEIN-GLUTAMATE METHYLESTERASE_PROTEIN-GLUTAMINE GLUTAMINASE"/>
    <property type="match status" value="1"/>
</dbReference>
<dbReference type="InterPro" id="IPR008248">
    <property type="entry name" value="CheB-like"/>
</dbReference>
<evidence type="ECO:0000256" key="3">
    <source>
        <dbReference type="ARBA" id="ARBA00022801"/>
    </source>
</evidence>
<feature type="domain" description="Response regulatory" evidence="8">
    <location>
        <begin position="2"/>
        <end position="118"/>
    </location>
</feature>
<dbReference type="PROSITE" id="PS50122">
    <property type="entry name" value="CHEB"/>
    <property type="match status" value="1"/>
</dbReference>
<gene>
    <name evidence="10" type="primary">cheB</name>
</gene>
<reference evidence="10" key="1">
    <citation type="submission" date="2016-09" db="EMBL/GenBank/DDBJ databases">
        <title>Identification of novel genes involved in the interaction between the biocontrol agent Pseudomonas pseudoalcaligenes AVO110 and the soilborne pathogen R. necatrix.</title>
        <authorList>
            <person name="Pliego C."/>
            <person name="Crespo I."/>
            <person name="Perez-Martinez I."/>
            <person name="Pintado A."/>
            <person name="De Vicente A."/>
            <person name="Cazorla F."/>
            <person name="Ramos C."/>
        </authorList>
    </citation>
    <scope>NUCLEOTIDE SEQUENCE</scope>
    <source>
        <strain evidence="10">AVO110</strain>
    </source>
</reference>
<sequence>MRVLIVDDSVVTRMLLRSVLENEGYQVEEAGSGEQALQVLQDFLPDIVTMDVHMPGMDGYETTERILERHALPVVVLTASANPHDSATAMRALSAGALAVLDKPTGPAAEDFDERMAELLRTLRSMVQVKIVRRQLPVVDSAQPAHAEPVRLGASGFAPQLVAIAASAGGPPAVKAILQGLRLPQPWPLVLVQHIAPGFLPSFRDWLASLSPLPVCIAEDGQALAPGHLYLAPDGCHLGFAANRHVRLDDGPPEEHIRPAANHLFRTVAKYFGRQAVAIQLSGMGRDGAQGMLELSRAGCQTLVQEPGSALIDSMPKAVIALQAASQVLTPEDIATYLNTLAEQVTARTVKERGD</sequence>
<dbReference type="InterPro" id="IPR011006">
    <property type="entry name" value="CheY-like_superfamily"/>
</dbReference>
<evidence type="ECO:0000256" key="7">
    <source>
        <dbReference type="PROSITE-ProRule" id="PRU00169"/>
    </source>
</evidence>
<proteinExistence type="predicted"/>
<dbReference type="PIRSF" id="PIRSF000876">
    <property type="entry name" value="RR_chemtxs_CheB"/>
    <property type="match status" value="1"/>
</dbReference>
<dbReference type="SUPFAM" id="SSF52172">
    <property type="entry name" value="CheY-like"/>
    <property type="match status" value="1"/>
</dbReference>
<accession>A0A1V0LZU3</accession>
<keyword evidence="7" id="KW-0597">Phosphoprotein</keyword>
<evidence type="ECO:0000259" key="8">
    <source>
        <dbReference type="PROSITE" id="PS50110"/>
    </source>
</evidence>
<dbReference type="EC" id="3.1.1.61" evidence="4"/>
<dbReference type="Pfam" id="PF00072">
    <property type="entry name" value="Response_reg"/>
    <property type="match status" value="1"/>
</dbReference>
<dbReference type="SUPFAM" id="SSF52738">
    <property type="entry name" value="Methylesterase CheB, C-terminal domain"/>
    <property type="match status" value="1"/>
</dbReference>
<feature type="domain" description="CheB-type methylesterase" evidence="9">
    <location>
        <begin position="155"/>
        <end position="338"/>
    </location>
</feature>
<evidence type="ECO:0000256" key="4">
    <source>
        <dbReference type="ARBA" id="ARBA00039140"/>
    </source>
</evidence>
<evidence type="ECO:0000256" key="6">
    <source>
        <dbReference type="PROSITE-ProRule" id="PRU00050"/>
    </source>
</evidence>
<dbReference type="SMART" id="SM00448">
    <property type="entry name" value="REC"/>
    <property type="match status" value="1"/>
</dbReference>
<evidence type="ECO:0000313" key="10">
    <source>
        <dbReference type="EMBL" id="ARD68204.1"/>
    </source>
</evidence>
<evidence type="ECO:0000256" key="5">
    <source>
        <dbReference type="ARBA" id="ARBA00048267"/>
    </source>
</evidence>
<feature type="active site" evidence="6">
    <location>
        <position position="287"/>
    </location>
</feature>
<dbReference type="GO" id="GO:0008984">
    <property type="term" value="F:protein-glutamate methylesterase activity"/>
    <property type="evidence" value="ECO:0007669"/>
    <property type="project" value="UniProtKB-EC"/>
</dbReference>
<feature type="modified residue" description="4-aspartylphosphate" evidence="7">
    <location>
        <position position="51"/>
    </location>
</feature>
<feature type="active site" evidence="6">
    <location>
        <position position="167"/>
    </location>
</feature>
<comment type="catalytic activity">
    <reaction evidence="5">
        <text>[protein]-L-glutamate 5-O-methyl ester + H2O = L-glutamyl-[protein] + methanol + H(+)</text>
        <dbReference type="Rhea" id="RHEA:23236"/>
        <dbReference type="Rhea" id="RHEA-COMP:10208"/>
        <dbReference type="Rhea" id="RHEA-COMP:10311"/>
        <dbReference type="ChEBI" id="CHEBI:15377"/>
        <dbReference type="ChEBI" id="CHEBI:15378"/>
        <dbReference type="ChEBI" id="CHEBI:17790"/>
        <dbReference type="ChEBI" id="CHEBI:29973"/>
        <dbReference type="ChEBI" id="CHEBI:82795"/>
        <dbReference type="EC" id="3.1.1.61"/>
    </reaction>
</comment>